<comment type="caution">
    <text evidence="12">The sequence shown here is derived from an EMBL/GenBank/DDBJ whole genome shotgun (WGS) entry which is preliminary data.</text>
</comment>
<evidence type="ECO:0000313" key="12">
    <source>
        <dbReference type="EMBL" id="KAJ6746750.1"/>
    </source>
</evidence>
<protein>
    <recommendedName>
        <fullName evidence="4 10">Pectinesterase</fullName>
        <ecNumber evidence="4 10">3.1.1.11</ecNumber>
    </recommendedName>
</protein>
<feature type="signal peptide" evidence="10">
    <location>
        <begin position="1"/>
        <end position="25"/>
    </location>
</feature>
<evidence type="ECO:0000256" key="4">
    <source>
        <dbReference type="ARBA" id="ARBA00013229"/>
    </source>
</evidence>
<dbReference type="GO" id="GO:0042545">
    <property type="term" value="P:cell wall modification"/>
    <property type="evidence" value="ECO:0007669"/>
    <property type="project" value="UniProtKB-UniRule"/>
</dbReference>
<evidence type="ECO:0000256" key="9">
    <source>
        <dbReference type="PROSITE-ProRule" id="PRU10040"/>
    </source>
</evidence>
<dbReference type="InterPro" id="IPR012334">
    <property type="entry name" value="Pectin_lyas_fold"/>
</dbReference>
<evidence type="ECO:0000256" key="3">
    <source>
        <dbReference type="ARBA" id="ARBA00008891"/>
    </source>
</evidence>
<proteinExistence type="inferred from homology"/>
<comment type="similarity">
    <text evidence="3">Belongs to the pectinesterase family.</text>
</comment>
<feature type="domain" description="Pectinesterase catalytic" evidence="11">
    <location>
        <begin position="101"/>
        <end position="370"/>
    </location>
</feature>
<reference evidence="12" key="1">
    <citation type="submission" date="2022-11" db="EMBL/GenBank/DDBJ databases">
        <authorList>
            <person name="Hyden B.L."/>
            <person name="Feng K."/>
            <person name="Yates T."/>
            <person name="Jawdy S."/>
            <person name="Smart L.B."/>
            <person name="Muchero W."/>
        </authorList>
    </citation>
    <scope>NUCLEOTIDE SEQUENCE</scope>
    <source>
        <tissue evidence="12">Shoot tip</tissue>
    </source>
</reference>
<dbReference type="GO" id="GO:0030599">
    <property type="term" value="F:pectinesterase activity"/>
    <property type="evidence" value="ECO:0007669"/>
    <property type="project" value="UniProtKB-UniRule"/>
</dbReference>
<comment type="subcellular location">
    <subcellularLocation>
        <location evidence="1">Secreted</location>
        <location evidence="1">Cell wall</location>
    </subcellularLocation>
</comment>
<feature type="active site" evidence="9">
    <location>
        <position position="232"/>
    </location>
</feature>
<dbReference type="PROSITE" id="PS00503">
    <property type="entry name" value="PECTINESTERASE_2"/>
    <property type="match status" value="1"/>
</dbReference>
<evidence type="ECO:0000259" key="11">
    <source>
        <dbReference type="Pfam" id="PF01095"/>
    </source>
</evidence>
<dbReference type="InterPro" id="IPR011050">
    <property type="entry name" value="Pectin_lyase_fold/virulence"/>
</dbReference>
<dbReference type="Pfam" id="PF01095">
    <property type="entry name" value="Pectinesterase"/>
    <property type="match status" value="1"/>
</dbReference>
<accession>A0A9Q0VDG0</accession>
<dbReference type="AlphaFoldDB" id="A0A9Q0VDG0"/>
<dbReference type="InterPro" id="IPR000070">
    <property type="entry name" value="Pectinesterase_cat"/>
</dbReference>
<keyword evidence="5" id="KW-0134">Cell wall</keyword>
<gene>
    <name evidence="12" type="ORF">OIU74_029255</name>
</gene>
<dbReference type="SUPFAM" id="SSF51126">
    <property type="entry name" value="Pectin lyase-like"/>
    <property type="match status" value="1"/>
</dbReference>
<sequence length="397" mass="44318">MRIKTAAFWLLAFAIALVSIIISHYEIPPSPSTGTPISNLDSSTLTTMKRVIKKSGLKVFQSLLASFFSRHHHRRKHKIKCDMNKWRSRLIHRHKVSLVLTVDLKGCGNFSSIQKAVDAAPELSSSTTLIIMDSGIYREKLTVHANKTNLVLLGQGYLNTAIAWNDTANSTGGTVYSASVAIFASSFTAYNISFKVTELRFYGCGFFGAQDTLHDDRGRHYYRGCFIQGSIDFIFGNARSLYQSCTISSVAEQPKAGASGSITAQARQSTNEQTGFSFVNCIVVGSGKVWLGRAWGAYATVVFSKTFMSHVVSSDGWNDWRDPSRDQTAFFGEYECFGPGANFTFRASYGKQLTQYEAAPYMDISYIDGNQWLYQQNILPSISNNDRERKKHFIQLF</sequence>
<feature type="chain" id="PRO_5040527922" description="Pectinesterase" evidence="10">
    <location>
        <begin position="26"/>
        <end position="397"/>
    </location>
</feature>
<evidence type="ECO:0000256" key="2">
    <source>
        <dbReference type="ARBA" id="ARBA00005184"/>
    </source>
</evidence>
<evidence type="ECO:0000256" key="5">
    <source>
        <dbReference type="ARBA" id="ARBA00022512"/>
    </source>
</evidence>
<reference evidence="12" key="2">
    <citation type="journal article" date="2023" name="Int. J. Mol. Sci.">
        <title>De Novo Assembly and Annotation of 11 Diverse Shrub Willow (Salix) Genomes Reveals Novel Gene Organization in Sex-Linked Regions.</title>
        <authorList>
            <person name="Hyden B."/>
            <person name="Feng K."/>
            <person name="Yates T.B."/>
            <person name="Jawdy S."/>
            <person name="Cereghino C."/>
            <person name="Smart L.B."/>
            <person name="Muchero W."/>
        </authorList>
    </citation>
    <scope>NUCLEOTIDE SEQUENCE</scope>
    <source>
        <tissue evidence="12">Shoot tip</tissue>
    </source>
</reference>
<dbReference type="GO" id="GO:0045490">
    <property type="term" value="P:pectin catabolic process"/>
    <property type="evidence" value="ECO:0007669"/>
    <property type="project" value="UniProtKB-UniRule"/>
</dbReference>
<dbReference type="PANTHER" id="PTHR31321:SF73">
    <property type="entry name" value="PECTINESTERASE 14-RELATED"/>
    <property type="match status" value="1"/>
</dbReference>
<keyword evidence="7 10" id="KW-0063">Aspartyl esterase</keyword>
<comment type="catalytic activity">
    <reaction evidence="8 10">
        <text>[(1-&gt;4)-alpha-D-galacturonosyl methyl ester](n) + n H2O = [(1-&gt;4)-alpha-D-galacturonosyl](n) + n methanol + n H(+)</text>
        <dbReference type="Rhea" id="RHEA:22380"/>
        <dbReference type="Rhea" id="RHEA-COMP:14570"/>
        <dbReference type="Rhea" id="RHEA-COMP:14573"/>
        <dbReference type="ChEBI" id="CHEBI:15377"/>
        <dbReference type="ChEBI" id="CHEBI:15378"/>
        <dbReference type="ChEBI" id="CHEBI:17790"/>
        <dbReference type="ChEBI" id="CHEBI:140522"/>
        <dbReference type="ChEBI" id="CHEBI:140523"/>
        <dbReference type="EC" id="3.1.1.11"/>
    </reaction>
</comment>
<keyword evidence="13" id="KW-1185">Reference proteome</keyword>
<keyword evidence="10" id="KW-0732">Signal</keyword>
<keyword evidence="5" id="KW-0964">Secreted</keyword>
<name>A0A9Q0VDG0_9ROSI</name>
<organism evidence="12 13">
    <name type="scientific">Salix koriyanagi</name>
    <dbReference type="NCBI Taxonomy" id="2511006"/>
    <lineage>
        <taxon>Eukaryota</taxon>
        <taxon>Viridiplantae</taxon>
        <taxon>Streptophyta</taxon>
        <taxon>Embryophyta</taxon>
        <taxon>Tracheophyta</taxon>
        <taxon>Spermatophyta</taxon>
        <taxon>Magnoliopsida</taxon>
        <taxon>eudicotyledons</taxon>
        <taxon>Gunneridae</taxon>
        <taxon>Pentapetalae</taxon>
        <taxon>rosids</taxon>
        <taxon>fabids</taxon>
        <taxon>Malpighiales</taxon>
        <taxon>Salicaceae</taxon>
        <taxon>Saliceae</taxon>
        <taxon>Salix</taxon>
    </lineage>
</organism>
<dbReference type="Gene3D" id="2.160.20.10">
    <property type="entry name" value="Single-stranded right-handed beta-helix, Pectin lyase-like"/>
    <property type="match status" value="1"/>
</dbReference>
<dbReference type="EMBL" id="JAPFFM010000009">
    <property type="protein sequence ID" value="KAJ6746750.1"/>
    <property type="molecule type" value="Genomic_DNA"/>
</dbReference>
<evidence type="ECO:0000256" key="7">
    <source>
        <dbReference type="ARBA" id="ARBA00023085"/>
    </source>
</evidence>
<evidence type="ECO:0000313" key="13">
    <source>
        <dbReference type="Proteomes" id="UP001151752"/>
    </source>
</evidence>
<evidence type="ECO:0000256" key="8">
    <source>
        <dbReference type="ARBA" id="ARBA00047928"/>
    </source>
</evidence>
<evidence type="ECO:0000256" key="1">
    <source>
        <dbReference type="ARBA" id="ARBA00004191"/>
    </source>
</evidence>
<dbReference type="Proteomes" id="UP001151752">
    <property type="component" value="Chromosome 6"/>
</dbReference>
<evidence type="ECO:0000256" key="6">
    <source>
        <dbReference type="ARBA" id="ARBA00022801"/>
    </source>
</evidence>
<evidence type="ECO:0000256" key="10">
    <source>
        <dbReference type="RuleBase" id="RU000589"/>
    </source>
</evidence>
<dbReference type="PANTHER" id="PTHR31321">
    <property type="entry name" value="ACYL-COA THIOESTER HYDROLASE YBHC-RELATED"/>
    <property type="match status" value="1"/>
</dbReference>
<dbReference type="EC" id="3.1.1.11" evidence="4 10"/>
<dbReference type="InterPro" id="IPR033131">
    <property type="entry name" value="Pectinesterase_Asp_AS"/>
</dbReference>
<keyword evidence="6 10" id="KW-0378">Hydrolase</keyword>
<comment type="pathway">
    <text evidence="2 10">Glycan metabolism; pectin degradation; 2-dehydro-3-deoxy-D-gluconate from pectin: step 1/5.</text>
</comment>